<keyword evidence="1" id="KW-0732">Signal</keyword>
<evidence type="ECO:0000256" key="1">
    <source>
        <dbReference type="SAM" id="SignalP"/>
    </source>
</evidence>
<feature type="signal peptide" evidence="1">
    <location>
        <begin position="1"/>
        <end position="24"/>
    </location>
</feature>
<feature type="chain" id="PRO_5045638276" description="DUF5666 domain-containing protein" evidence="1">
    <location>
        <begin position="25"/>
        <end position="476"/>
    </location>
</feature>
<accession>A0ABS3BL31</accession>
<sequence length="476" mass="50886">MKRNGLSKAIQLVMVGTLVGGLTACGGGGSGSSGSSNTSANNEGTSVGAVTGFGSVYVNGTRFKTDGSVNSDDGISREDQLEKGMVLKIKGDWDDRGEGRADAISYDDTLRGPLASASWDAVASTGQLQMLGQTIALTNQTVFRGATPEQLAANPADYNVRVSGWRLDDGTFRASYVGARLAGSDFGDMNEAELEGVVQNLDAVAQTFTINGFKVDYTSAVADDDFSLDQLKNGLGVEVEGELNGAGDTLIALEIDEEDDFFDDNDDVEISGDIYDFDAAAGTFRINGVLVKLMADTEYDDISAGSLENGVFVKVEGDFRNNTLEAEEIEGRDGDAELDGVIEQIDLTNEILMVSGVKVQLTASTLIDDDDSDDDRRDRVDDINAFAVGDFVEVEGRQRADYLEAFTVEREDGDDDDNFELEARVDAISDTSVTFMNLEILLNGYSVTGIKVGDEAEVEYNKTAGGEYQLTESIDN</sequence>
<dbReference type="PROSITE" id="PS51257">
    <property type="entry name" value="PROKAR_LIPOPROTEIN"/>
    <property type="match status" value="1"/>
</dbReference>
<name>A0ABS3BL31_9GAMM</name>
<feature type="domain" description="DUF5666" evidence="2">
    <location>
        <begin position="279"/>
        <end position="330"/>
    </location>
</feature>
<dbReference type="Pfam" id="PF18914">
    <property type="entry name" value="DUF5666"/>
    <property type="match status" value="5"/>
</dbReference>
<evidence type="ECO:0000259" key="2">
    <source>
        <dbReference type="Pfam" id="PF18914"/>
    </source>
</evidence>
<protein>
    <recommendedName>
        <fullName evidence="2">DUF5666 domain-containing protein</fullName>
    </recommendedName>
</protein>
<feature type="domain" description="DUF5666" evidence="2">
    <location>
        <begin position="340"/>
        <end position="401"/>
    </location>
</feature>
<feature type="domain" description="DUF5666" evidence="2">
    <location>
        <begin position="195"/>
        <end position="255"/>
    </location>
</feature>
<gene>
    <name evidence="3" type="ORF">JYP53_13570</name>
</gene>
<feature type="domain" description="DUF5666" evidence="2">
    <location>
        <begin position="49"/>
        <end position="104"/>
    </location>
</feature>
<proteinExistence type="predicted"/>
<dbReference type="Proteomes" id="UP000664344">
    <property type="component" value="Unassembled WGS sequence"/>
</dbReference>
<reference evidence="3 4" key="1">
    <citation type="submission" date="2021-02" db="EMBL/GenBank/DDBJ databases">
        <title>PHA producing bacteria isolated from coastal sediment in Guangdong, Shenzhen.</title>
        <authorList>
            <person name="Zheng W."/>
            <person name="Yu S."/>
            <person name="Huang Y."/>
        </authorList>
    </citation>
    <scope>NUCLEOTIDE SEQUENCE [LARGE SCALE GENOMIC DNA]</scope>
    <source>
        <strain evidence="3 4">TN21-5</strain>
    </source>
</reference>
<feature type="domain" description="DUF5666" evidence="2">
    <location>
        <begin position="121"/>
        <end position="177"/>
    </location>
</feature>
<dbReference type="EMBL" id="JAFKDB010000019">
    <property type="protein sequence ID" value="MBN7770930.1"/>
    <property type="molecule type" value="Genomic_DNA"/>
</dbReference>
<comment type="caution">
    <text evidence="3">The sequence shown here is derived from an EMBL/GenBank/DDBJ whole genome shotgun (WGS) entry which is preliminary data.</text>
</comment>
<organism evidence="3 4">
    <name type="scientific">Marinobacter daepoensis</name>
    <dbReference type="NCBI Taxonomy" id="262077"/>
    <lineage>
        <taxon>Bacteria</taxon>
        <taxon>Pseudomonadati</taxon>
        <taxon>Pseudomonadota</taxon>
        <taxon>Gammaproteobacteria</taxon>
        <taxon>Pseudomonadales</taxon>
        <taxon>Marinobacteraceae</taxon>
        <taxon>Marinobacter</taxon>
    </lineage>
</organism>
<keyword evidence="4" id="KW-1185">Reference proteome</keyword>
<dbReference type="InterPro" id="IPR043724">
    <property type="entry name" value="DUF5666"/>
</dbReference>
<evidence type="ECO:0000313" key="3">
    <source>
        <dbReference type="EMBL" id="MBN7770930.1"/>
    </source>
</evidence>
<dbReference type="RefSeq" id="WP_206557902.1">
    <property type="nucleotide sequence ID" value="NZ_JAFKDB010000019.1"/>
</dbReference>
<evidence type="ECO:0000313" key="4">
    <source>
        <dbReference type="Proteomes" id="UP000664344"/>
    </source>
</evidence>